<evidence type="ECO:0000313" key="3">
    <source>
        <dbReference type="Proteomes" id="UP001501734"/>
    </source>
</evidence>
<gene>
    <name evidence="2" type="ORF">GCM10022410_14610</name>
</gene>
<keyword evidence="3" id="KW-1185">Reference proteome</keyword>
<feature type="coiled-coil region" evidence="1">
    <location>
        <begin position="27"/>
        <end position="73"/>
    </location>
</feature>
<evidence type="ECO:0000313" key="2">
    <source>
        <dbReference type="EMBL" id="GAA4069827.1"/>
    </source>
</evidence>
<dbReference type="SUPFAM" id="SSF160527">
    <property type="entry name" value="V-type ATPase subunit E-like"/>
    <property type="match status" value="1"/>
</dbReference>
<dbReference type="Proteomes" id="UP001501734">
    <property type="component" value="Unassembled WGS sequence"/>
</dbReference>
<proteinExistence type="predicted"/>
<dbReference type="RefSeq" id="WP_344911771.1">
    <property type="nucleotide sequence ID" value="NZ_BAABDL010000076.1"/>
</dbReference>
<name>A0ABP7VLV4_9BACI</name>
<accession>A0ABP7VLV4</accession>
<reference evidence="3" key="1">
    <citation type="journal article" date="2019" name="Int. J. Syst. Evol. Microbiol.">
        <title>The Global Catalogue of Microorganisms (GCM) 10K type strain sequencing project: providing services to taxonomists for standard genome sequencing and annotation.</title>
        <authorList>
            <consortium name="The Broad Institute Genomics Platform"/>
            <consortium name="The Broad Institute Genome Sequencing Center for Infectious Disease"/>
            <person name="Wu L."/>
            <person name="Ma J."/>
        </authorList>
    </citation>
    <scope>NUCLEOTIDE SEQUENCE [LARGE SCALE GENOMIC DNA]</scope>
    <source>
        <strain evidence="3">JCM 17250</strain>
    </source>
</reference>
<evidence type="ECO:0000256" key="1">
    <source>
        <dbReference type="SAM" id="Coils"/>
    </source>
</evidence>
<protein>
    <submittedName>
        <fullName evidence="2">V-type ATPase subunit E</fullName>
    </submittedName>
</protein>
<sequence length="192" mass="22146">MEDISVLSVQILSRTKKQGQSKLEAYQKVADDKLEETSKKLEESEKRQKDLIIQQLNNDYERQIQTMKNKQRNQILAKKQELLNTVFDQAVTELENWDETQFSQFLSGVLSKIDPNKEWSIVSGERSVKLMQSNQVKTVLSHYSFVTVSDQTVNNKAGFILEQGGIDYNFCFDVLINELKKDFSPQLATLAF</sequence>
<dbReference type="EMBL" id="BAABDL010000076">
    <property type="protein sequence ID" value="GAA4069827.1"/>
    <property type="molecule type" value="Genomic_DNA"/>
</dbReference>
<keyword evidence="1" id="KW-0175">Coiled coil</keyword>
<comment type="caution">
    <text evidence="2">The sequence shown here is derived from an EMBL/GenBank/DDBJ whole genome shotgun (WGS) entry which is preliminary data.</text>
</comment>
<organism evidence="2 3">
    <name type="scientific">Amphibacillus indicireducens</name>
    <dbReference type="NCBI Taxonomy" id="1076330"/>
    <lineage>
        <taxon>Bacteria</taxon>
        <taxon>Bacillati</taxon>
        <taxon>Bacillota</taxon>
        <taxon>Bacilli</taxon>
        <taxon>Bacillales</taxon>
        <taxon>Bacillaceae</taxon>
        <taxon>Amphibacillus</taxon>
    </lineage>
</organism>